<dbReference type="PANTHER" id="PTHR43355:SF2">
    <property type="entry name" value="FLAVIN REDUCTASE (NADPH)"/>
    <property type="match status" value="1"/>
</dbReference>
<dbReference type="SUPFAM" id="SSF51735">
    <property type="entry name" value="NAD(P)-binding Rossmann-fold domains"/>
    <property type="match status" value="1"/>
</dbReference>
<protein>
    <submittedName>
        <fullName evidence="3">3-beta hydroxysteroid dehydrogenase</fullName>
    </submittedName>
    <submittedName>
        <fullName evidence="2">NAD(P)-dependent oxidoreductase</fullName>
    </submittedName>
</protein>
<comment type="caution">
    <text evidence="3">The sequence shown here is derived from an EMBL/GenBank/DDBJ whole genome shotgun (WGS) entry which is preliminary data.</text>
</comment>
<feature type="domain" description="NAD(P)-binding" evidence="1">
    <location>
        <begin position="7"/>
        <end position="206"/>
    </location>
</feature>
<dbReference type="EMBL" id="JHEG02000058">
    <property type="protein sequence ID" value="KIE08244.1"/>
    <property type="molecule type" value="Genomic_DNA"/>
</dbReference>
<accession>A0A0C1QS10</accession>
<dbReference type="CDD" id="cd05244">
    <property type="entry name" value="BVR-B_like_SDR_a"/>
    <property type="match status" value="1"/>
</dbReference>
<evidence type="ECO:0000313" key="2">
    <source>
        <dbReference type="EMBL" id="KAF3885831.1"/>
    </source>
</evidence>
<dbReference type="AlphaFoldDB" id="A0A0C1QS10"/>
<dbReference type="InterPro" id="IPR036291">
    <property type="entry name" value="NAD(P)-bd_dom_sf"/>
</dbReference>
<dbReference type="EMBL" id="JHEG04000001">
    <property type="protein sequence ID" value="KAF3885831.1"/>
    <property type="molecule type" value="Genomic_DNA"/>
</dbReference>
<reference evidence="2" key="2">
    <citation type="submission" date="2019-11" db="EMBL/GenBank/DDBJ databases">
        <title>Improved Assembly of Tolypothrix boutellei genome.</title>
        <authorList>
            <person name="Sarangi A.N."/>
            <person name="Mukherjee M."/>
            <person name="Ghosh S."/>
            <person name="Singh D."/>
            <person name="Das A."/>
            <person name="Kant S."/>
            <person name="Prusty A."/>
            <person name="Tripathy S."/>
        </authorList>
    </citation>
    <scope>NUCLEOTIDE SEQUENCE</scope>
    <source>
        <strain evidence="2">VB521301</strain>
    </source>
</reference>
<dbReference type="OrthoDB" id="9785372at2"/>
<keyword evidence="4" id="KW-1185">Reference proteome</keyword>
<reference evidence="3" key="1">
    <citation type="journal article" date="2015" name="Genome Announc.">
        <title>Draft Genome Sequence of Tolypothrix boutellei Strain VB521301.</title>
        <authorList>
            <person name="Chandrababunaidu M.M."/>
            <person name="Singh D."/>
            <person name="Sen D."/>
            <person name="Bhan S."/>
            <person name="Das S."/>
            <person name="Gupta A."/>
            <person name="Adhikary S.P."/>
            <person name="Tripathy S."/>
        </authorList>
    </citation>
    <scope>NUCLEOTIDE SEQUENCE</scope>
    <source>
        <strain evidence="3">VB521301</strain>
    </source>
</reference>
<dbReference type="Gene3D" id="3.40.50.720">
    <property type="entry name" value="NAD(P)-binding Rossmann-like Domain"/>
    <property type="match status" value="1"/>
</dbReference>
<evidence type="ECO:0000259" key="1">
    <source>
        <dbReference type="Pfam" id="PF13460"/>
    </source>
</evidence>
<dbReference type="GO" id="GO:0016646">
    <property type="term" value="F:oxidoreductase activity, acting on the CH-NH group of donors, NAD or NADP as acceptor"/>
    <property type="evidence" value="ECO:0007669"/>
    <property type="project" value="TreeGrafter"/>
</dbReference>
<gene>
    <name evidence="3" type="ORF">DA73_0226775</name>
    <name evidence="2" type="ORF">DA73_0400010385</name>
</gene>
<evidence type="ECO:0000313" key="4">
    <source>
        <dbReference type="Proteomes" id="UP000029738"/>
    </source>
</evidence>
<dbReference type="STRING" id="1479485.DA73_0226775"/>
<dbReference type="PANTHER" id="PTHR43355">
    <property type="entry name" value="FLAVIN REDUCTASE (NADPH)"/>
    <property type="match status" value="1"/>
</dbReference>
<name>A0A0C1QS10_9CYAN</name>
<dbReference type="InterPro" id="IPR051606">
    <property type="entry name" value="Polyketide_Oxido-like"/>
</dbReference>
<dbReference type="Pfam" id="PF13460">
    <property type="entry name" value="NAD_binding_10"/>
    <property type="match status" value="1"/>
</dbReference>
<organism evidence="3">
    <name type="scientific">Tolypothrix bouteillei VB521301</name>
    <dbReference type="NCBI Taxonomy" id="1479485"/>
    <lineage>
        <taxon>Bacteria</taxon>
        <taxon>Bacillati</taxon>
        <taxon>Cyanobacteriota</taxon>
        <taxon>Cyanophyceae</taxon>
        <taxon>Nostocales</taxon>
        <taxon>Tolypothrichaceae</taxon>
        <taxon>Tolypothrix</taxon>
    </lineage>
</organism>
<dbReference type="Proteomes" id="UP000029738">
    <property type="component" value="Unassembled WGS sequence"/>
</dbReference>
<evidence type="ECO:0000313" key="3">
    <source>
        <dbReference type="EMBL" id="KIE08244.1"/>
    </source>
</evidence>
<sequence length="221" mass="23846">MKLALFGANGMAGSRIAREALMRGHELTAIVRDLSRFSLSFDRSTKFVGNVIVGNVLDPANVAEIVKGHDAVISTVGPGADKASDPVLAQDIIKASHSLIEGLTRAGVRRLVVVGGAGSLEVAPGLHLVDTPEFPEIYRPASLAHREALSIYKASNLDWTFISPAAFFEPGERTGKYRIGTDQLLVNDKGESRISAEDYAIALLNEIEQPQFVRCRMTVAY</sequence>
<dbReference type="InterPro" id="IPR016040">
    <property type="entry name" value="NAD(P)-bd_dom"/>
</dbReference>
<proteinExistence type="predicted"/>
<dbReference type="RefSeq" id="WP_038082621.1">
    <property type="nucleotide sequence ID" value="NZ_JHEG04000001.1"/>
</dbReference>